<accession>A0ABT1VX81</accession>
<reference evidence="3 4" key="1">
    <citation type="submission" date="2022-06" db="EMBL/GenBank/DDBJ databases">
        <title>Rhizosaccharibacter gen. nov. sp. nov. KSS12, endophytic bacteria isolated from sugarcane.</title>
        <authorList>
            <person name="Pitiwittayakul N."/>
        </authorList>
    </citation>
    <scope>NUCLEOTIDE SEQUENCE [LARGE SCALE GENOMIC DNA]</scope>
    <source>
        <strain evidence="3 4">KSS12</strain>
    </source>
</reference>
<evidence type="ECO:0000313" key="4">
    <source>
        <dbReference type="Proteomes" id="UP001524547"/>
    </source>
</evidence>
<protein>
    <submittedName>
        <fullName evidence="3">Zinc-ribbon domain-containing protein</fullName>
    </submittedName>
</protein>
<dbReference type="Proteomes" id="UP001524547">
    <property type="component" value="Unassembled WGS sequence"/>
</dbReference>
<dbReference type="EMBL" id="JAMZEJ010000005">
    <property type="protein sequence ID" value="MCQ8240955.1"/>
    <property type="molecule type" value="Genomic_DNA"/>
</dbReference>
<proteinExistence type="predicted"/>
<evidence type="ECO:0000313" key="3">
    <source>
        <dbReference type="EMBL" id="MCQ8240955.1"/>
    </source>
</evidence>
<name>A0ABT1VX81_9PROT</name>
<sequence>MRMACRSCGTEYEIPEDALYRPRRLRCGVCGSEWSWAGHAALAEADAGEREARPAFGLNERFDPDAVPDGQADPVPPHREPPSAGTEAERPGPMSAESFRRLADASRMPASPPGGLASRLAGGTGWLAAWAATVLVLAVAIWAWWHWRGWVLRQWPPSFWLYRLLPHGIPRG</sequence>
<keyword evidence="2" id="KW-0812">Transmembrane</keyword>
<keyword evidence="2" id="KW-0472">Membrane</keyword>
<gene>
    <name evidence="3" type="ORF">NFI88_08915</name>
</gene>
<keyword evidence="2" id="KW-1133">Transmembrane helix</keyword>
<feature type="transmembrane region" description="Helical" evidence="2">
    <location>
        <begin position="126"/>
        <end position="145"/>
    </location>
</feature>
<feature type="region of interest" description="Disordered" evidence="1">
    <location>
        <begin position="59"/>
        <end position="96"/>
    </location>
</feature>
<keyword evidence="4" id="KW-1185">Reference proteome</keyword>
<dbReference type="RefSeq" id="WP_422919702.1">
    <property type="nucleotide sequence ID" value="NZ_JAMZEJ010000005.1"/>
</dbReference>
<evidence type="ECO:0000256" key="1">
    <source>
        <dbReference type="SAM" id="MobiDB-lite"/>
    </source>
</evidence>
<organism evidence="3 4">
    <name type="scientific">Rhizosaccharibacter radicis</name>
    <dbReference type="NCBI Taxonomy" id="2782605"/>
    <lineage>
        <taxon>Bacteria</taxon>
        <taxon>Pseudomonadati</taxon>
        <taxon>Pseudomonadota</taxon>
        <taxon>Alphaproteobacteria</taxon>
        <taxon>Acetobacterales</taxon>
        <taxon>Acetobacteraceae</taxon>
        <taxon>Rhizosaccharibacter</taxon>
    </lineage>
</organism>
<evidence type="ECO:0000256" key="2">
    <source>
        <dbReference type="SAM" id="Phobius"/>
    </source>
</evidence>
<comment type="caution">
    <text evidence="3">The sequence shown here is derived from an EMBL/GenBank/DDBJ whole genome shotgun (WGS) entry which is preliminary data.</text>
</comment>